<keyword evidence="10" id="KW-1185">Reference proteome</keyword>
<keyword evidence="4" id="KW-0520">NAD</keyword>
<gene>
    <name evidence="9" type="ORF">NIES2135_25290</name>
</gene>
<evidence type="ECO:0000256" key="1">
    <source>
        <dbReference type="ARBA" id="ARBA00012939"/>
    </source>
</evidence>
<dbReference type="InterPro" id="IPR013131">
    <property type="entry name" value="Mannitol_DH_N"/>
</dbReference>
<sequence length="500" mass="56110">MNPNIKTESAIKLNEASLARLASDVRIPQYDRHQIKNGIIHIGVGGFHRAHQALYLDDYLHQHPNSDWGICGVGLLEFDQRMRDALKSQDCLYTLVERSPESDNARVIGSITQYLFAPENRQAVIDTLAHPQCRIVTLTITEGGYYYIEGSGEFDVNHPTIQHDLQHPDQPIGVYGFLTAALDQRRQQGVAPFTVLSCDNLQGNGNIVKKMLTAFAELHDPELGRWIADHVAFPNCMVDRITPATTAADIEMVRNQFGIEDAFPVVAEPFLQWVIEDNFCAGRPELEAVGVQFTNDVHPYEMMKIRLLNASHLLIGYLGTLMGYSYVHEAMADQLIRQAVEQLMEEVTSTLQPVPGIDLDTYKKTLIERFANPKIRDQLPRLCFNSSAKLPKWVLSPLREKLQQGESIDYLSLMIASWFRYLNGLDDQKKPISIDDPMADALTQCAQAGGSDPSSLFGLSELFGDLPQSSRFVEAVTHHLRNLYDLGAKETLIGLLQVHQ</sequence>
<dbReference type="GO" id="GO:0046029">
    <property type="term" value="F:mannitol dehydrogenase activity"/>
    <property type="evidence" value="ECO:0007669"/>
    <property type="project" value="TreeGrafter"/>
</dbReference>
<dbReference type="InterPro" id="IPR000669">
    <property type="entry name" value="Mannitol_DH"/>
</dbReference>
<feature type="domain" description="Mannitol dehydrogenase N-terminal" evidence="7">
    <location>
        <begin position="38"/>
        <end position="287"/>
    </location>
</feature>
<dbReference type="Pfam" id="PF01232">
    <property type="entry name" value="Mannitol_dh"/>
    <property type="match status" value="1"/>
</dbReference>
<evidence type="ECO:0000313" key="10">
    <source>
        <dbReference type="Proteomes" id="UP000217895"/>
    </source>
</evidence>
<evidence type="ECO:0000313" key="9">
    <source>
        <dbReference type="EMBL" id="BAY55705.1"/>
    </source>
</evidence>
<reference evidence="9 10" key="1">
    <citation type="submission" date="2017-06" db="EMBL/GenBank/DDBJ databases">
        <title>Genome sequencing of cyanobaciteial culture collection at National Institute for Environmental Studies (NIES).</title>
        <authorList>
            <person name="Hirose Y."/>
            <person name="Shimura Y."/>
            <person name="Fujisawa T."/>
            <person name="Nakamura Y."/>
            <person name="Kawachi M."/>
        </authorList>
    </citation>
    <scope>NUCLEOTIDE SEQUENCE [LARGE SCALE GENOMIC DNA]</scope>
    <source>
        <strain evidence="9 10">NIES-2135</strain>
    </source>
</reference>
<keyword evidence="3" id="KW-0560">Oxidoreductase</keyword>
<dbReference type="PRINTS" id="PR00084">
    <property type="entry name" value="MTLDHDRGNASE"/>
</dbReference>
<evidence type="ECO:0000256" key="6">
    <source>
        <dbReference type="ARBA" id="ARBA00061451"/>
    </source>
</evidence>
<dbReference type="InterPro" id="IPR008927">
    <property type="entry name" value="6-PGluconate_DH-like_C_sf"/>
</dbReference>
<dbReference type="Pfam" id="PF08125">
    <property type="entry name" value="Mannitol_dh_C"/>
    <property type="match status" value="1"/>
</dbReference>
<evidence type="ECO:0000259" key="7">
    <source>
        <dbReference type="Pfam" id="PF01232"/>
    </source>
</evidence>
<dbReference type="FunFam" id="3.40.50.720:FF:000129">
    <property type="entry name" value="D-mannonate oxidoreductase"/>
    <property type="match status" value="1"/>
</dbReference>
<dbReference type="PANTHER" id="PTHR43362:SF1">
    <property type="entry name" value="MANNITOL DEHYDROGENASE 2-RELATED"/>
    <property type="match status" value="1"/>
</dbReference>
<protein>
    <recommendedName>
        <fullName evidence="2">Mannitol-1-phosphate 5-dehydrogenase</fullName>
        <ecNumber evidence="1">1.1.1.17</ecNumber>
    </recommendedName>
</protein>
<dbReference type="InterPro" id="IPR013118">
    <property type="entry name" value="Mannitol_DH_C"/>
</dbReference>
<comment type="catalytic activity">
    <reaction evidence="5">
        <text>D-mannitol 1-phosphate + NAD(+) = beta-D-fructose 6-phosphate + NADH + H(+)</text>
        <dbReference type="Rhea" id="RHEA:19661"/>
        <dbReference type="ChEBI" id="CHEBI:15378"/>
        <dbReference type="ChEBI" id="CHEBI:57540"/>
        <dbReference type="ChEBI" id="CHEBI:57634"/>
        <dbReference type="ChEBI" id="CHEBI:57945"/>
        <dbReference type="ChEBI" id="CHEBI:61381"/>
        <dbReference type="EC" id="1.1.1.17"/>
    </reaction>
</comment>
<evidence type="ECO:0000256" key="3">
    <source>
        <dbReference type="ARBA" id="ARBA00023002"/>
    </source>
</evidence>
<dbReference type="Gene3D" id="1.10.1040.10">
    <property type="entry name" value="N-(1-d-carboxylethyl)-l-norvaline Dehydrogenase, domain 2"/>
    <property type="match status" value="1"/>
</dbReference>
<dbReference type="InterPro" id="IPR023027">
    <property type="entry name" value="Mannitol_DH_CS"/>
</dbReference>
<organism evidence="9 10">
    <name type="scientific">Leptolyngbya boryana NIES-2135</name>
    <dbReference type="NCBI Taxonomy" id="1973484"/>
    <lineage>
        <taxon>Bacteria</taxon>
        <taxon>Bacillati</taxon>
        <taxon>Cyanobacteriota</taxon>
        <taxon>Cyanophyceae</taxon>
        <taxon>Leptolyngbyales</taxon>
        <taxon>Leptolyngbyaceae</taxon>
        <taxon>Leptolyngbya group</taxon>
        <taxon>Leptolyngbya</taxon>
    </lineage>
</organism>
<dbReference type="PANTHER" id="PTHR43362">
    <property type="entry name" value="MANNITOL DEHYDROGENASE DSF1-RELATED"/>
    <property type="match status" value="1"/>
</dbReference>
<dbReference type="GO" id="GO:0019594">
    <property type="term" value="P:mannitol metabolic process"/>
    <property type="evidence" value="ECO:0007669"/>
    <property type="project" value="InterPro"/>
</dbReference>
<dbReference type="InterPro" id="IPR013328">
    <property type="entry name" value="6PGD_dom2"/>
</dbReference>
<dbReference type="Proteomes" id="UP000217895">
    <property type="component" value="Chromosome"/>
</dbReference>
<dbReference type="PROSITE" id="PS00974">
    <property type="entry name" value="MANNITOL_DHGENASE"/>
    <property type="match status" value="1"/>
</dbReference>
<dbReference type="SUPFAM" id="SSF51735">
    <property type="entry name" value="NAD(P)-binding Rossmann-fold domains"/>
    <property type="match status" value="1"/>
</dbReference>
<dbReference type="EC" id="1.1.1.17" evidence="1"/>
<evidence type="ECO:0000256" key="5">
    <source>
        <dbReference type="ARBA" id="ARBA00048615"/>
    </source>
</evidence>
<dbReference type="GO" id="GO:0008926">
    <property type="term" value="F:mannitol-1-phosphate 5-dehydrogenase activity"/>
    <property type="evidence" value="ECO:0007669"/>
    <property type="project" value="UniProtKB-EC"/>
</dbReference>
<dbReference type="EMBL" id="AP018203">
    <property type="protein sequence ID" value="BAY55705.1"/>
    <property type="molecule type" value="Genomic_DNA"/>
</dbReference>
<accession>A0A1Z4JFZ8</accession>
<proteinExistence type="inferred from homology"/>
<dbReference type="AlphaFoldDB" id="A0A1Z4JFZ8"/>
<dbReference type="InterPro" id="IPR050988">
    <property type="entry name" value="Mannitol_DH/Oxidoreductase"/>
</dbReference>
<dbReference type="Gene3D" id="3.40.50.720">
    <property type="entry name" value="NAD(P)-binding Rossmann-like Domain"/>
    <property type="match status" value="1"/>
</dbReference>
<dbReference type="InterPro" id="IPR036291">
    <property type="entry name" value="NAD(P)-bd_dom_sf"/>
</dbReference>
<name>A0A1Z4JFZ8_LEPBY</name>
<dbReference type="SUPFAM" id="SSF48179">
    <property type="entry name" value="6-phosphogluconate dehydrogenase C-terminal domain-like"/>
    <property type="match status" value="1"/>
</dbReference>
<evidence type="ECO:0000259" key="8">
    <source>
        <dbReference type="Pfam" id="PF08125"/>
    </source>
</evidence>
<evidence type="ECO:0000256" key="2">
    <source>
        <dbReference type="ARBA" id="ARBA00016219"/>
    </source>
</evidence>
<evidence type="ECO:0000256" key="4">
    <source>
        <dbReference type="ARBA" id="ARBA00023027"/>
    </source>
</evidence>
<feature type="domain" description="Mannitol dehydrogenase C-terminal" evidence="8">
    <location>
        <begin position="296"/>
        <end position="483"/>
    </location>
</feature>
<comment type="similarity">
    <text evidence="6">Belongs to the mannitol dehydrogenase family. UxuB subfamily.</text>
</comment>